<accession>A0ABV7UZU7</accession>
<name>A0ABV7UZU7_9SPHN</name>
<dbReference type="InterPro" id="IPR019307">
    <property type="entry name" value="RNA-bd_AU-1/RNase_E/G"/>
</dbReference>
<sequence>MAATWLVERGIGETRAALVEGGTILAARVDWHQGLAVGLVAQARVSSRLAGTRRGTVEFADGAMALVDGLTPALPEGASALFRVTRAAIAEKGRTKLPMARPAAPGEDARPAPELSEQLAATGHTVRTVHAHDGALDEAGWDDLIDEAMTGEIAFPRGGLCISPTPAMTLIDVDGSPPLPGLALAAVPAIAAAILRLDIGGSIGIDFPTLAEKRDRQAVDAALAEELATRGAQTGWRGERTAMNGYGFVQLVARLERPSLPALFARHPLGAAARRLLRRAERVRDPGALLLTAHPALARAVRPEWQAKLTRRTGRMLHWALDDSLAPTAGFAQAITP</sequence>
<feature type="domain" description="RNA-binding protein AU-1/Ribonuclease E/G" evidence="3">
    <location>
        <begin position="124"/>
        <end position="232"/>
    </location>
</feature>
<dbReference type="RefSeq" id="WP_191325425.1">
    <property type="nucleotide sequence ID" value="NZ_BMZP01000017.1"/>
</dbReference>
<dbReference type="Proteomes" id="UP001595683">
    <property type="component" value="Unassembled WGS sequence"/>
</dbReference>
<evidence type="ECO:0000256" key="2">
    <source>
        <dbReference type="ARBA" id="ARBA00022884"/>
    </source>
</evidence>
<evidence type="ECO:0000259" key="3">
    <source>
        <dbReference type="Pfam" id="PF10150"/>
    </source>
</evidence>
<dbReference type="Pfam" id="PF10150">
    <property type="entry name" value="RNase_E_G"/>
    <property type="match status" value="1"/>
</dbReference>
<evidence type="ECO:0000313" key="4">
    <source>
        <dbReference type="EMBL" id="MFC3670360.1"/>
    </source>
</evidence>
<keyword evidence="5" id="KW-1185">Reference proteome</keyword>
<keyword evidence="1" id="KW-0378">Hydrolase</keyword>
<reference evidence="5" key="1">
    <citation type="journal article" date="2019" name="Int. J. Syst. Evol. Microbiol.">
        <title>The Global Catalogue of Microorganisms (GCM) 10K type strain sequencing project: providing services to taxonomists for standard genome sequencing and annotation.</title>
        <authorList>
            <consortium name="The Broad Institute Genomics Platform"/>
            <consortium name="The Broad Institute Genome Sequencing Center for Infectious Disease"/>
            <person name="Wu L."/>
            <person name="Ma J."/>
        </authorList>
    </citation>
    <scope>NUCLEOTIDE SEQUENCE [LARGE SCALE GENOMIC DNA]</scope>
    <source>
        <strain evidence="5">KCTC 42224</strain>
    </source>
</reference>
<dbReference type="EMBL" id="JBHRYE010000006">
    <property type="protein sequence ID" value="MFC3670360.1"/>
    <property type="molecule type" value="Genomic_DNA"/>
</dbReference>
<proteinExistence type="predicted"/>
<keyword evidence="2" id="KW-0694">RNA-binding</keyword>
<organism evidence="4 5">
    <name type="scientific">Novosphingobium pokkalii</name>
    <dbReference type="NCBI Taxonomy" id="1770194"/>
    <lineage>
        <taxon>Bacteria</taxon>
        <taxon>Pseudomonadati</taxon>
        <taxon>Pseudomonadota</taxon>
        <taxon>Alphaproteobacteria</taxon>
        <taxon>Sphingomonadales</taxon>
        <taxon>Sphingomonadaceae</taxon>
        <taxon>Novosphingobium</taxon>
    </lineage>
</organism>
<protein>
    <submittedName>
        <fullName evidence="4">Ribonuclease E/G</fullName>
    </submittedName>
</protein>
<gene>
    <name evidence="4" type="ORF">ACFOOT_02875</name>
</gene>
<comment type="caution">
    <text evidence="4">The sequence shown here is derived from an EMBL/GenBank/DDBJ whole genome shotgun (WGS) entry which is preliminary data.</text>
</comment>
<evidence type="ECO:0000256" key="1">
    <source>
        <dbReference type="ARBA" id="ARBA00022801"/>
    </source>
</evidence>
<evidence type="ECO:0000313" key="5">
    <source>
        <dbReference type="Proteomes" id="UP001595683"/>
    </source>
</evidence>